<feature type="compositionally biased region" description="Basic and acidic residues" evidence="1">
    <location>
        <begin position="202"/>
        <end position="214"/>
    </location>
</feature>
<keyword evidence="2" id="KW-0732">Signal</keyword>
<sequence length="221" mass="23438">MNTKLLGLLAAGALATAACSQEKKTETTTTAPVVSADSTKVTSTTTTTAVDTVAYRTDADALAARVAQDLKITDPAVVTRIKNEYYARGRALQGYTTQYATDTTGQYAAIKAANDQASQNLKAALTADQYKVYTLKEGTYYVGPYTAAGAAPAHKASLGARVGQGSGVKKLENTDDDHKVKYENGAKIKRSDDGSLKIKRADGTKIKIDEDGHRTVKKPLL</sequence>
<dbReference type="PROSITE" id="PS51257">
    <property type="entry name" value="PROKAR_LIPOPROTEIN"/>
    <property type="match status" value="1"/>
</dbReference>
<protein>
    <recommendedName>
        <fullName evidence="5">Lipoprotein</fullName>
    </recommendedName>
</protein>
<dbReference type="EMBL" id="JABSNP010000004">
    <property type="protein sequence ID" value="NRT18304.1"/>
    <property type="molecule type" value="Genomic_DNA"/>
</dbReference>
<evidence type="ECO:0000313" key="3">
    <source>
        <dbReference type="EMBL" id="NRT18304.1"/>
    </source>
</evidence>
<organism evidence="3 4">
    <name type="scientific">Hymenobacter caeli</name>
    <dbReference type="NCBI Taxonomy" id="2735894"/>
    <lineage>
        <taxon>Bacteria</taxon>
        <taxon>Pseudomonadati</taxon>
        <taxon>Bacteroidota</taxon>
        <taxon>Cytophagia</taxon>
        <taxon>Cytophagales</taxon>
        <taxon>Hymenobacteraceae</taxon>
        <taxon>Hymenobacter</taxon>
    </lineage>
</organism>
<proteinExistence type="predicted"/>
<evidence type="ECO:0000313" key="4">
    <source>
        <dbReference type="Proteomes" id="UP000779507"/>
    </source>
</evidence>
<dbReference type="RefSeq" id="WP_173809055.1">
    <property type="nucleotide sequence ID" value="NZ_JABSNP010000004.1"/>
</dbReference>
<evidence type="ECO:0008006" key="5">
    <source>
        <dbReference type="Google" id="ProtNLM"/>
    </source>
</evidence>
<evidence type="ECO:0000256" key="1">
    <source>
        <dbReference type="SAM" id="MobiDB-lite"/>
    </source>
</evidence>
<evidence type="ECO:0000256" key="2">
    <source>
        <dbReference type="SAM" id="SignalP"/>
    </source>
</evidence>
<feature type="region of interest" description="Disordered" evidence="1">
    <location>
        <begin position="202"/>
        <end position="221"/>
    </location>
</feature>
<keyword evidence="4" id="KW-1185">Reference proteome</keyword>
<gene>
    <name evidence="3" type="ORF">HNP98_001121</name>
</gene>
<comment type="caution">
    <text evidence="3">The sequence shown here is derived from an EMBL/GenBank/DDBJ whole genome shotgun (WGS) entry which is preliminary data.</text>
</comment>
<dbReference type="Proteomes" id="UP000779507">
    <property type="component" value="Unassembled WGS sequence"/>
</dbReference>
<feature type="region of interest" description="Disordered" evidence="1">
    <location>
        <begin position="162"/>
        <end position="194"/>
    </location>
</feature>
<name>A0ABX2FPG6_9BACT</name>
<feature type="chain" id="PRO_5045107184" description="Lipoprotein" evidence="2">
    <location>
        <begin position="21"/>
        <end position="221"/>
    </location>
</feature>
<feature type="compositionally biased region" description="Basic and acidic residues" evidence="1">
    <location>
        <begin position="169"/>
        <end position="194"/>
    </location>
</feature>
<feature type="signal peptide" evidence="2">
    <location>
        <begin position="1"/>
        <end position="20"/>
    </location>
</feature>
<accession>A0ABX2FPG6</accession>
<reference evidence="3 4" key="1">
    <citation type="submission" date="2020-05" db="EMBL/GenBank/DDBJ databases">
        <title>Genomic Encyclopedia of Type Strains, Phase IV (KMG-V): Genome sequencing to study the core and pangenomes of soil and plant-associated prokaryotes.</title>
        <authorList>
            <person name="Whitman W."/>
        </authorList>
    </citation>
    <scope>NUCLEOTIDE SEQUENCE [LARGE SCALE GENOMIC DNA]</scope>
    <source>
        <strain evidence="3 4">9A</strain>
    </source>
</reference>